<keyword evidence="1" id="KW-0175">Coiled coil</keyword>
<protein>
    <submittedName>
        <fullName evidence="2">Uncharacterized protein</fullName>
    </submittedName>
</protein>
<keyword evidence="3" id="KW-1185">Reference proteome</keyword>
<evidence type="ECO:0000313" key="3">
    <source>
        <dbReference type="Proteomes" id="UP000276133"/>
    </source>
</evidence>
<dbReference type="EMBL" id="REGN01000591">
    <property type="protein sequence ID" value="RNA40798.1"/>
    <property type="molecule type" value="Genomic_DNA"/>
</dbReference>
<proteinExistence type="predicted"/>
<gene>
    <name evidence="2" type="ORF">BpHYR1_001726</name>
</gene>
<comment type="caution">
    <text evidence="2">The sequence shown here is derived from an EMBL/GenBank/DDBJ whole genome shotgun (WGS) entry which is preliminary data.</text>
</comment>
<dbReference type="AlphaFoldDB" id="A0A3M7SYY1"/>
<accession>A0A3M7SYY1</accession>
<dbReference type="Proteomes" id="UP000276133">
    <property type="component" value="Unassembled WGS sequence"/>
</dbReference>
<evidence type="ECO:0000313" key="2">
    <source>
        <dbReference type="EMBL" id="RNA40798.1"/>
    </source>
</evidence>
<sequence length="92" mass="10785">MMSFRQEEKCKIGYDLTVDCFLGRDLLPYSKTLRKLSREVELSIKQANRHKKTLIHMLEQINDEAAKLETIRKIINKNFEDISAKSLEDIVT</sequence>
<feature type="coiled-coil region" evidence="1">
    <location>
        <begin position="44"/>
        <end position="78"/>
    </location>
</feature>
<organism evidence="2 3">
    <name type="scientific">Brachionus plicatilis</name>
    <name type="common">Marine rotifer</name>
    <name type="synonym">Brachionus muelleri</name>
    <dbReference type="NCBI Taxonomy" id="10195"/>
    <lineage>
        <taxon>Eukaryota</taxon>
        <taxon>Metazoa</taxon>
        <taxon>Spiralia</taxon>
        <taxon>Gnathifera</taxon>
        <taxon>Rotifera</taxon>
        <taxon>Eurotatoria</taxon>
        <taxon>Monogononta</taxon>
        <taxon>Pseudotrocha</taxon>
        <taxon>Ploima</taxon>
        <taxon>Brachionidae</taxon>
        <taxon>Brachionus</taxon>
    </lineage>
</organism>
<reference evidence="2 3" key="1">
    <citation type="journal article" date="2018" name="Sci. Rep.">
        <title>Genomic signatures of local adaptation to the degree of environmental predictability in rotifers.</title>
        <authorList>
            <person name="Franch-Gras L."/>
            <person name="Hahn C."/>
            <person name="Garcia-Roger E.M."/>
            <person name="Carmona M.J."/>
            <person name="Serra M."/>
            <person name="Gomez A."/>
        </authorList>
    </citation>
    <scope>NUCLEOTIDE SEQUENCE [LARGE SCALE GENOMIC DNA]</scope>
    <source>
        <strain evidence="2">HYR1</strain>
    </source>
</reference>
<name>A0A3M7SYY1_BRAPC</name>
<evidence type="ECO:0000256" key="1">
    <source>
        <dbReference type="SAM" id="Coils"/>
    </source>
</evidence>